<feature type="domain" description="Flavoprotein" evidence="5">
    <location>
        <begin position="15"/>
        <end position="186"/>
    </location>
</feature>
<dbReference type="Gene3D" id="3.40.50.1950">
    <property type="entry name" value="Flavin prenyltransferase-like"/>
    <property type="match status" value="1"/>
</dbReference>
<keyword evidence="2" id="KW-0285">Flavoprotein</keyword>
<evidence type="ECO:0000256" key="3">
    <source>
        <dbReference type="ARBA" id="ARBA00022643"/>
    </source>
</evidence>
<proteinExistence type="inferred from homology"/>
<evidence type="ECO:0000256" key="4">
    <source>
        <dbReference type="ARBA" id="ARBA00022679"/>
    </source>
</evidence>
<accession>B3T133</accession>
<dbReference type="SUPFAM" id="SSF52507">
    <property type="entry name" value="Homo-oligomeric flavin-containing Cys decarboxylases, HFCD"/>
    <property type="match status" value="1"/>
</dbReference>
<evidence type="ECO:0000259" key="5">
    <source>
        <dbReference type="Pfam" id="PF02441"/>
    </source>
</evidence>
<keyword evidence="3" id="KW-0288">FMN</keyword>
<keyword evidence="1" id="KW-0637">Prenyltransferase</keyword>
<dbReference type="NCBIfam" id="TIGR00421">
    <property type="entry name" value="ubiX_pad"/>
    <property type="match status" value="1"/>
</dbReference>
<dbReference type="EMBL" id="EU016571">
    <property type="protein sequence ID" value="ABZ06292.1"/>
    <property type="molecule type" value="Genomic_DNA"/>
</dbReference>
<dbReference type="GO" id="GO:0004659">
    <property type="term" value="F:prenyltransferase activity"/>
    <property type="evidence" value="ECO:0007669"/>
    <property type="project" value="UniProtKB-KW"/>
</dbReference>
<dbReference type="InterPro" id="IPR004507">
    <property type="entry name" value="UbiX-like"/>
</dbReference>
<dbReference type="HAMAP" id="MF_01984">
    <property type="entry name" value="ubiX_pad"/>
    <property type="match status" value="1"/>
</dbReference>
<protein>
    <submittedName>
        <fullName evidence="6">Putative Flavoprotein</fullName>
    </submittedName>
</protein>
<dbReference type="AlphaFoldDB" id="B3T133"/>
<organism evidence="6">
    <name type="scientific">uncultured marine microorganism HF4000_008B14</name>
    <dbReference type="NCBI Taxonomy" id="455512"/>
    <lineage>
        <taxon>unclassified sequences</taxon>
        <taxon>environmental samples</taxon>
    </lineage>
</organism>
<gene>
    <name evidence="6" type="ORF">ALOHA_HF4000008B14ctg1g31</name>
</gene>
<dbReference type="InterPro" id="IPR003382">
    <property type="entry name" value="Flavoprotein"/>
</dbReference>
<dbReference type="InterPro" id="IPR036551">
    <property type="entry name" value="Flavin_trans-like"/>
</dbReference>
<reference evidence="6" key="1">
    <citation type="journal article" date="2008" name="ISME J.">
        <title>Genomic patterns of recombination, clonal divergence and environment in marine microbial populations.</title>
        <authorList>
            <person name="Konstantinidis K.T."/>
            <person name="Delong E.F."/>
        </authorList>
    </citation>
    <scope>NUCLEOTIDE SEQUENCE</scope>
</reference>
<evidence type="ECO:0000256" key="1">
    <source>
        <dbReference type="ARBA" id="ARBA00022602"/>
    </source>
</evidence>
<evidence type="ECO:0000256" key="2">
    <source>
        <dbReference type="ARBA" id="ARBA00022630"/>
    </source>
</evidence>
<sequence length="206" mass="22540">MHRSTTLPEVAMNPVVVGISGASGSMMALATVEELLRRETPTVLVCSNAGRLVWQEELDVSFTETLALWQEHPKFTFYPINDLRAPIASGTYPTSGMVMVPASMNSIASVANGLSSNLLLRAADVCLKENRRLVLVPRESPLHSIHLENMLKLARMGVVVLPPEPAFYLKPQSVEDVVRFVVGRIMVALNLDGALPNDLQYQENCG</sequence>
<evidence type="ECO:0000313" key="6">
    <source>
        <dbReference type="EMBL" id="ABZ06292.1"/>
    </source>
</evidence>
<keyword evidence="4" id="KW-0808">Transferase</keyword>
<dbReference type="Pfam" id="PF02441">
    <property type="entry name" value="Flavoprotein"/>
    <property type="match status" value="1"/>
</dbReference>
<name>B3T133_9ZZZZ</name>